<proteinExistence type="predicted"/>
<dbReference type="PANTHER" id="PTHR13947:SF37">
    <property type="entry name" value="LD18367P"/>
    <property type="match status" value="1"/>
</dbReference>
<dbReference type="Gene3D" id="3.40.630.30">
    <property type="match status" value="1"/>
</dbReference>
<evidence type="ECO:0000256" key="1">
    <source>
        <dbReference type="ARBA" id="ARBA00022679"/>
    </source>
</evidence>
<dbReference type="Proteomes" id="UP000295706">
    <property type="component" value="Unassembled WGS sequence"/>
</dbReference>
<keyword evidence="4" id="KW-1185">Reference proteome</keyword>
<dbReference type="RefSeq" id="WP_132117349.1">
    <property type="nucleotide sequence ID" value="NZ_SMJU01000006.1"/>
</dbReference>
<keyword evidence="1 3" id="KW-0808">Transferase</keyword>
<gene>
    <name evidence="3" type="ORF">EZE20_10620</name>
</gene>
<dbReference type="PANTHER" id="PTHR13947">
    <property type="entry name" value="GNAT FAMILY N-ACETYLTRANSFERASE"/>
    <property type="match status" value="1"/>
</dbReference>
<evidence type="ECO:0000259" key="2">
    <source>
        <dbReference type="PROSITE" id="PS51186"/>
    </source>
</evidence>
<dbReference type="CDD" id="cd04301">
    <property type="entry name" value="NAT_SF"/>
    <property type="match status" value="1"/>
</dbReference>
<evidence type="ECO:0000313" key="4">
    <source>
        <dbReference type="Proteomes" id="UP000295706"/>
    </source>
</evidence>
<feature type="domain" description="N-acetyltransferase" evidence="2">
    <location>
        <begin position="10"/>
        <end position="155"/>
    </location>
</feature>
<sequence>MSYKNSENGLKIRLARASDRDELYQMLCDLENEQLNKKSFTSVFEKNLTQPQIRYFIAEQAGRIVGMASCHVQLLLHHAGPVGEIQEMYVQPSVRSQGIGRALIHEIQKFVLSHNGIQLEVTTNRLRLETHRFYEREGFLKSHFKLVLSFSDHEN</sequence>
<accession>A0A4V2X9X4</accession>
<dbReference type="AlphaFoldDB" id="A0A4V2X9X4"/>
<dbReference type="InterPro" id="IPR016181">
    <property type="entry name" value="Acyl_CoA_acyltransferase"/>
</dbReference>
<protein>
    <submittedName>
        <fullName evidence="3">GNAT family N-acetyltransferase</fullName>
    </submittedName>
</protein>
<organism evidence="3 4">
    <name type="scientific">Arundinibacter roseus</name>
    <dbReference type="NCBI Taxonomy" id="2070510"/>
    <lineage>
        <taxon>Bacteria</taxon>
        <taxon>Pseudomonadati</taxon>
        <taxon>Bacteroidota</taxon>
        <taxon>Cytophagia</taxon>
        <taxon>Cytophagales</taxon>
        <taxon>Spirosomataceae</taxon>
        <taxon>Arundinibacter</taxon>
    </lineage>
</organism>
<dbReference type="InterPro" id="IPR000182">
    <property type="entry name" value="GNAT_dom"/>
</dbReference>
<dbReference type="OrthoDB" id="9792929at2"/>
<dbReference type="PROSITE" id="PS51186">
    <property type="entry name" value="GNAT"/>
    <property type="match status" value="1"/>
</dbReference>
<dbReference type="InterPro" id="IPR050769">
    <property type="entry name" value="NAT_camello-type"/>
</dbReference>
<evidence type="ECO:0000313" key="3">
    <source>
        <dbReference type="EMBL" id="TDB65155.1"/>
    </source>
</evidence>
<dbReference type="Pfam" id="PF00583">
    <property type="entry name" value="Acetyltransf_1"/>
    <property type="match status" value="1"/>
</dbReference>
<name>A0A4V2X9X4_9BACT</name>
<comment type="caution">
    <text evidence="3">The sequence shown here is derived from an EMBL/GenBank/DDBJ whole genome shotgun (WGS) entry which is preliminary data.</text>
</comment>
<dbReference type="SUPFAM" id="SSF55729">
    <property type="entry name" value="Acyl-CoA N-acyltransferases (Nat)"/>
    <property type="match status" value="1"/>
</dbReference>
<reference evidence="3 4" key="1">
    <citation type="submission" date="2019-02" db="EMBL/GenBank/DDBJ databases">
        <title>Arundinibacter roseus gen. nov., sp. nov., a new member of the family Cytophagaceae.</title>
        <authorList>
            <person name="Szuroczki S."/>
            <person name="Khayer B."/>
            <person name="Sproer C."/>
            <person name="Toumi M."/>
            <person name="Szabo A."/>
            <person name="Felfoldi T."/>
            <person name="Schumann P."/>
            <person name="Toth E."/>
        </authorList>
    </citation>
    <scope>NUCLEOTIDE SEQUENCE [LARGE SCALE GENOMIC DNA]</scope>
    <source>
        <strain evidence="3 4">DMA-k-7a</strain>
    </source>
</reference>
<dbReference type="GO" id="GO:0008080">
    <property type="term" value="F:N-acetyltransferase activity"/>
    <property type="evidence" value="ECO:0007669"/>
    <property type="project" value="InterPro"/>
</dbReference>
<dbReference type="EMBL" id="SMJU01000006">
    <property type="protein sequence ID" value="TDB65155.1"/>
    <property type="molecule type" value="Genomic_DNA"/>
</dbReference>